<accession>A0A914DIE7</accession>
<dbReference type="Proteomes" id="UP000887540">
    <property type="component" value="Unplaced"/>
</dbReference>
<dbReference type="AlphaFoldDB" id="A0A914DIE7"/>
<proteinExistence type="predicted"/>
<keyword evidence="1" id="KW-1185">Reference proteome</keyword>
<protein>
    <submittedName>
        <fullName evidence="2">Uncharacterized protein</fullName>
    </submittedName>
</protein>
<name>A0A914DIE7_9BILA</name>
<reference evidence="2" key="1">
    <citation type="submission" date="2022-11" db="UniProtKB">
        <authorList>
            <consortium name="WormBaseParasite"/>
        </authorList>
    </citation>
    <scope>IDENTIFICATION</scope>
</reference>
<organism evidence="1 2">
    <name type="scientific">Acrobeloides nanus</name>
    <dbReference type="NCBI Taxonomy" id="290746"/>
    <lineage>
        <taxon>Eukaryota</taxon>
        <taxon>Metazoa</taxon>
        <taxon>Ecdysozoa</taxon>
        <taxon>Nematoda</taxon>
        <taxon>Chromadorea</taxon>
        <taxon>Rhabditida</taxon>
        <taxon>Tylenchina</taxon>
        <taxon>Cephalobomorpha</taxon>
        <taxon>Cephaloboidea</taxon>
        <taxon>Cephalobidae</taxon>
        <taxon>Acrobeloides</taxon>
    </lineage>
</organism>
<dbReference type="WBParaSite" id="ACRNAN_scaffold26045.g28260.t1">
    <property type="protein sequence ID" value="ACRNAN_scaffold26045.g28260.t1"/>
    <property type="gene ID" value="ACRNAN_scaffold26045.g28260"/>
</dbReference>
<evidence type="ECO:0000313" key="1">
    <source>
        <dbReference type="Proteomes" id="UP000887540"/>
    </source>
</evidence>
<evidence type="ECO:0000313" key="2">
    <source>
        <dbReference type="WBParaSite" id="ACRNAN_scaffold26045.g28260.t1"/>
    </source>
</evidence>
<sequence>MSLQQLSARVVNELVIDKIDRDWVSHQLPKDDIPIPAHHIPDQDVEVNFLAESENRWQDTRPFGLCLDHSHNHR</sequence>